<dbReference type="RefSeq" id="WP_214545558.1">
    <property type="nucleotide sequence ID" value="NZ_JAHEWS010000042.1"/>
</dbReference>
<organism evidence="2 3">
    <name type="scientific">Curtobacterium aurantiacum</name>
    <dbReference type="NCBI Taxonomy" id="3236919"/>
    <lineage>
        <taxon>Bacteria</taxon>
        <taxon>Bacillati</taxon>
        <taxon>Actinomycetota</taxon>
        <taxon>Actinomycetes</taxon>
        <taxon>Micrococcales</taxon>
        <taxon>Microbacteriaceae</taxon>
        <taxon>Curtobacterium</taxon>
    </lineage>
</organism>
<proteinExistence type="predicted"/>
<dbReference type="EMBL" id="JAHEWS010000042">
    <property type="protein sequence ID" value="MBT1589543.1"/>
    <property type="molecule type" value="Genomic_DNA"/>
</dbReference>
<feature type="domain" description="CdiI immunity protein" evidence="1">
    <location>
        <begin position="9"/>
        <end position="83"/>
    </location>
</feature>
<keyword evidence="3" id="KW-1185">Reference proteome</keyword>
<evidence type="ECO:0000313" key="2">
    <source>
        <dbReference type="EMBL" id="MBT1589543.1"/>
    </source>
</evidence>
<dbReference type="Proteomes" id="UP001519641">
    <property type="component" value="Unassembled WGS sequence"/>
</dbReference>
<name>A0ABS5VJ75_9MICO</name>
<accession>A0ABS5VJ75</accession>
<sequence>MNHLGPSLQYPAFDSLMGGAFNQDWRDEWPSVDHVLAEALDDFPATRNALLPELLEIRAKCTEADVVDRLSSMGSGFRPEVDANVSALGWGDSLIRRISGPDAADA</sequence>
<comment type="caution">
    <text evidence="2">The sequence shown here is derived from an EMBL/GenBank/DDBJ whole genome shotgun (WGS) entry which is preliminary data.</text>
</comment>
<reference evidence="2 3" key="1">
    <citation type="submission" date="2021-05" db="EMBL/GenBank/DDBJ databases">
        <title>Whole genome sequence of Curtobacterium flaccumfaciens pv. flaccumfaciens strain CFBP 8819.</title>
        <authorList>
            <person name="Osdaghi E."/>
            <person name="Taghouti G."/>
            <person name="Portier P."/>
            <person name="Fazliarab A."/>
            <person name="Taghavi S.M."/>
            <person name="Briand M."/>
            <person name="Le-Saux M."/>
            <person name="Jacques M.-A."/>
        </authorList>
    </citation>
    <scope>NUCLEOTIDE SEQUENCE [LARGE SCALE GENOMIC DNA]</scope>
    <source>
        <strain evidence="2 3">CFBP 8819</strain>
    </source>
</reference>
<dbReference type="Pfam" id="PF18593">
    <property type="entry name" value="CdiI_2"/>
    <property type="match status" value="1"/>
</dbReference>
<protein>
    <recommendedName>
        <fullName evidence="1">CdiI immunity protein domain-containing protein</fullName>
    </recommendedName>
</protein>
<evidence type="ECO:0000259" key="1">
    <source>
        <dbReference type="Pfam" id="PF18593"/>
    </source>
</evidence>
<evidence type="ECO:0000313" key="3">
    <source>
        <dbReference type="Proteomes" id="UP001519641"/>
    </source>
</evidence>
<dbReference type="InterPro" id="IPR041129">
    <property type="entry name" value="CdiI_2"/>
</dbReference>
<gene>
    <name evidence="2" type="ORF">KK097_17145</name>
</gene>